<dbReference type="PANTHER" id="PTHR31635:SF196">
    <property type="entry name" value="REVERSE TRANSCRIPTASE DOMAIN-CONTAINING PROTEIN-RELATED"/>
    <property type="match status" value="1"/>
</dbReference>
<gene>
    <name evidence="1" type="ORF">AB205_0011200</name>
</gene>
<accession>A0A2G9Q8D6</accession>
<feature type="non-terminal residue" evidence="1">
    <location>
        <position position="224"/>
    </location>
</feature>
<evidence type="ECO:0000313" key="1">
    <source>
        <dbReference type="EMBL" id="PIO11795.1"/>
    </source>
</evidence>
<reference evidence="2" key="1">
    <citation type="journal article" date="2017" name="Nat. Commun.">
        <title>The North American bullfrog draft genome provides insight into hormonal regulation of long noncoding RNA.</title>
        <authorList>
            <person name="Hammond S.A."/>
            <person name="Warren R.L."/>
            <person name="Vandervalk B.P."/>
            <person name="Kucuk E."/>
            <person name="Khan H."/>
            <person name="Gibb E.A."/>
            <person name="Pandoh P."/>
            <person name="Kirk H."/>
            <person name="Zhao Y."/>
            <person name="Jones M."/>
            <person name="Mungall A.J."/>
            <person name="Coope R."/>
            <person name="Pleasance S."/>
            <person name="Moore R.A."/>
            <person name="Holt R.A."/>
            <person name="Round J.M."/>
            <person name="Ohora S."/>
            <person name="Walle B.V."/>
            <person name="Veldhoen N."/>
            <person name="Helbing C.C."/>
            <person name="Birol I."/>
        </authorList>
    </citation>
    <scope>NUCLEOTIDE SEQUENCE [LARGE SCALE GENOMIC DNA]</scope>
</reference>
<proteinExistence type="predicted"/>
<name>A0A2G9Q8D6_AQUCT</name>
<dbReference type="EMBL" id="KZ060800">
    <property type="protein sequence ID" value="PIO11795.1"/>
    <property type="molecule type" value="Genomic_DNA"/>
</dbReference>
<organism evidence="1 2">
    <name type="scientific">Aquarana catesbeiana</name>
    <name type="common">American bullfrog</name>
    <name type="synonym">Rana catesbeiana</name>
    <dbReference type="NCBI Taxonomy" id="8400"/>
    <lineage>
        <taxon>Eukaryota</taxon>
        <taxon>Metazoa</taxon>
        <taxon>Chordata</taxon>
        <taxon>Craniata</taxon>
        <taxon>Vertebrata</taxon>
        <taxon>Euteleostomi</taxon>
        <taxon>Amphibia</taxon>
        <taxon>Batrachia</taxon>
        <taxon>Anura</taxon>
        <taxon>Neobatrachia</taxon>
        <taxon>Ranoidea</taxon>
        <taxon>Ranidae</taxon>
        <taxon>Aquarana</taxon>
    </lineage>
</organism>
<keyword evidence="2" id="KW-1185">Reference proteome</keyword>
<dbReference type="PANTHER" id="PTHR31635">
    <property type="entry name" value="REVERSE TRANSCRIPTASE DOMAIN-CONTAINING PROTEIN-RELATED"/>
    <property type="match status" value="1"/>
</dbReference>
<sequence length="224" mass="25151">KSSILPLGREAKNLLDDTLPLQWVSSITYLGVKITANVHGYMSLNLLPLVNRLKQKTSAWKNLPLSLLVILYFLHHSPMWIPKSFFQSIDSIIGSFLWSPQSPRISIKILQEPWGQGSLALPDWQKYYLAGQMVFARRWLIADSGDSATVVEAAHLGSYESLKLALYRGSKSCLPLTDSMKSTIKAWEVTTTLRSPSYSGVTPSAPLWMNPKFPHLFSFPDPMT</sequence>
<dbReference type="OrthoDB" id="9804013at2759"/>
<dbReference type="Proteomes" id="UP000228934">
    <property type="component" value="Unassembled WGS sequence"/>
</dbReference>
<feature type="non-terminal residue" evidence="1">
    <location>
        <position position="1"/>
    </location>
</feature>
<protein>
    <submittedName>
        <fullName evidence="1">Uncharacterized protein</fullName>
    </submittedName>
</protein>
<dbReference type="AlphaFoldDB" id="A0A2G9Q8D6"/>
<evidence type="ECO:0000313" key="2">
    <source>
        <dbReference type="Proteomes" id="UP000228934"/>
    </source>
</evidence>